<keyword evidence="3" id="KW-0479">Metal-binding</keyword>
<dbReference type="InterPro" id="IPR000917">
    <property type="entry name" value="Sulfatase_N"/>
</dbReference>
<dbReference type="AlphaFoldDB" id="A0A6C2U0U2"/>
<dbReference type="Proteomes" id="UP000366872">
    <property type="component" value="Unassembled WGS sequence"/>
</dbReference>
<evidence type="ECO:0000313" key="9">
    <source>
        <dbReference type="EMBL" id="VGO13552.1"/>
    </source>
</evidence>
<dbReference type="RefSeq" id="WP_168442146.1">
    <property type="nucleotide sequence ID" value="NZ_CAAHFG010000001.1"/>
</dbReference>
<organism evidence="9 10">
    <name type="scientific">Pontiella desulfatans</name>
    <dbReference type="NCBI Taxonomy" id="2750659"/>
    <lineage>
        <taxon>Bacteria</taxon>
        <taxon>Pseudomonadati</taxon>
        <taxon>Kiritimatiellota</taxon>
        <taxon>Kiritimatiellia</taxon>
        <taxon>Kiritimatiellales</taxon>
        <taxon>Pontiellaceae</taxon>
        <taxon>Pontiella</taxon>
    </lineage>
</organism>
<keyword evidence="5" id="KW-0378">Hydrolase</keyword>
<dbReference type="Gene3D" id="3.30.1120.10">
    <property type="match status" value="1"/>
</dbReference>
<feature type="domain" description="Sulfatase N-terminal" evidence="8">
    <location>
        <begin position="26"/>
        <end position="397"/>
    </location>
</feature>
<dbReference type="PANTHER" id="PTHR42693:SF42">
    <property type="entry name" value="ARYLSULFATASE G"/>
    <property type="match status" value="1"/>
</dbReference>
<evidence type="ECO:0000256" key="2">
    <source>
        <dbReference type="ARBA" id="ARBA00008779"/>
    </source>
</evidence>
<gene>
    <name evidence="9" type="primary">atsA_128</name>
    <name evidence="9" type="ORF">PDESU_02109</name>
</gene>
<comment type="similarity">
    <text evidence="2">Belongs to the sulfatase family.</text>
</comment>
<evidence type="ECO:0000256" key="6">
    <source>
        <dbReference type="ARBA" id="ARBA00022837"/>
    </source>
</evidence>
<evidence type="ECO:0000256" key="4">
    <source>
        <dbReference type="ARBA" id="ARBA00022729"/>
    </source>
</evidence>
<evidence type="ECO:0000256" key="3">
    <source>
        <dbReference type="ARBA" id="ARBA00022723"/>
    </source>
</evidence>
<dbReference type="Gene3D" id="3.40.720.10">
    <property type="entry name" value="Alkaline Phosphatase, subunit A"/>
    <property type="match status" value="1"/>
</dbReference>
<dbReference type="SUPFAM" id="SSF53649">
    <property type="entry name" value="Alkaline phosphatase-like"/>
    <property type="match status" value="1"/>
</dbReference>
<sequence>MKNGLKWIVVGLVAAGSVVSAAPQKPNVVVILADDLGWMDLVSYASRVKNVTPEACFYETPHLDRLAKQGMSFTQAYSAALCSPGRSALLTGLYPARFGFLTASGHMKGSYSSRNTTPPAGYHIHDRKKNTPEQTNPALGYIGAPFTYALQSGQAHDEYDALTIAEALKGYRSAMLGKWHLGALGTEGYQPKDHGFEELAYFDHGGSPYFDWQQKWNGKGEGSWKSGGKTGEDLGIEYLTDDLTERAVRFIRECDKNKEPFFLYFAQFAVHSPREAKPEDIAYFENKPTRGWNGHSMPEYAGVLRGLDNSVGRVVDELNKLGIAENTLIIFMSDNGGINRENATSNLPLREGKGKLYDGGVRVPFIAYWPGQINGGSKCEIPIGVEDIFPTLLSVAGQADDLKNLDVDGRSILPLLKDPENKAKQYTRDTFFWHKAGGGLDKKGNYSPTRTAVRKGDYKLMFDEQGYLELYNLAQDIEEKNDLSEKMPEKTTELFKLLDEMIDEVVPMKYQRRPNPLYDPEANAKSKVSPYRNLRNLPIPTVAKPVSKPKTVKAAPASKVRIWAKGKPQQKDGSFVKMFVNPKGKTIVTLRQADGSEVNISHKVMTAEDLAYLESISAQATK</sequence>
<reference evidence="9 10" key="1">
    <citation type="submission" date="2019-04" db="EMBL/GenBank/DDBJ databases">
        <authorList>
            <person name="Van Vliet M D."/>
        </authorList>
    </citation>
    <scope>NUCLEOTIDE SEQUENCE [LARGE SCALE GENOMIC DNA]</scope>
    <source>
        <strain evidence="9 10">F1</strain>
    </source>
</reference>
<evidence type="ECO:0000256" key="5">
    <source>
        <dbReference type="ARBA" id="ARBA00022801"/>
    </source>
</evidence>
<evidence type="ECO:0000256" key="7">
    <source>
        <dbReference type="SAM" id="SignalP"/>
    </source>
</evidence>
<dbReference type="InterPro" id="IPR050738">
    <property type="entry name" value="Sulfatase"/>
</dbReference>
<feature type="signal peptide" evidence="7">
    <location>
        <begin position="1"/>
        <end position="21"/>
    </location>
</feature>
<evidence type="ECO:0000313" key="10">
    <source>
        <dbReference type="Proteomes" id="UP000366872"/>
    </source>
</evidence>
<comment type="cofactor">
    <cofactor evidence="1">
        <name>Ca(2+)</name>
        <dbReference type="ChEBI" id="CHEBI:29108"/>
    </cofactor>
</comment>
<keyword evidence="10" id="KW-1185">Reference proteome</keyword>
<dbReference type="EMBL" id="CAAHFG010000001">
    <property type="protein sequence ID" value="VGO13552.1"/>
    <property type="molecule type" value="Genomic_DNA"/>
</dbReference>
<dbReference type="InterPro" id="IPR017850">
    <property type="entry name" value="Alkaline_phosphatase_core_sf"/>
</dbReference>
<dbReference type="GO" id="GO:0004065">
    <property type="term" value="F:arylsulfatase activity"/>
    <property type="evidence" value="ECO:0007669"/>
    <property type="project" value="TreeGrafter"/>
</dbReference>
<dbReference type="GO" id="GO:0046872">
    <property type="term" value="F:metal ion binding"/>
    <property type="evidence" value="ECO:0007669"/>
    <property type="project" value="UniProtKB-KW"/>
</dbReference>
<keyword evidence="4 7" id="KW-0732">Signal</keyword>
<accession>A0A6C2U0U2</accession>
<proteinExistence type="inferred from homology"/>
<keyword evidence="6" id="KW-0106">Calcium</keyword>
<dbReference type="CDD" id="cd16144">
    <property type="entry name" value="ARS_like"/>
    <property type="match status" value="1"/>
</dbReference>
<evidence type="ECO:0000259" key="8">
    <source>
        <dbReference type="Pfam" id="PF00884"/>
    </source>
</evidence>
<dbReference type="Pfam" id="PF00884">
    <property type="entry name" value="Sulfatase"/>
    <property type="match status" value="1"/>
</dbReference>
<dbReference type="PANTHER" id="PTHR42693">
    <property type="entry name" value="ARYLSULFATASE FAMILY MEMBER"/>
    <property type="match status" value="1"/>
</dbReference>
<protein>
    <submittedName>
        <fullName evidence="9">Arylsulfatase</fullName>
    </submittedName>
</protein>
<name>A0A6C2U0U2_PONDE</name>
<evidence type="ECO:0000256" key="1">
    <source>
        <dbReference type="ARBA" id="ARBA00001913"/>
    </source>
</evidence>
<feature type="chain" id="PRO_5028879487" evidence="7">
    <location>
        <begin position="22"/>
        <end position="622"/>
    </location>
</feature>